<dbReference type="Proteomes" id="UP000027222">
    <property type="component" value="Unassembled WGS sequence"/>
</dbReference>
<proteinExistence type="predicted"/>
<feature type="non-terminal residue" evidence="3">
    <location>
        <position position="1"/>
    </location>
</feature>
<evidence type="ECO:0000259" key="2">
    <source>
        <dbReference type="Pfam" id="PF24883"/>
    </source>
</evidence>
<evidence type="ECO:0000256" key="1">
    <source>
        <dbReference type="ARBA" id="ARBA00022737"/>
    </source>
</evidence>
<dbReference type="EMBL" id="KL142378">
    <property type="protein sequence ID" value="KDR76678.1"/>
    <property type="molecule type" value="Genomic_DNA"/>
</dbReference>
<gene>
    <name evidence="3" type="ORF">GALMADRAFT_21637</name>
</gene>
<keyword evidence="4" id="KW-1185">Reference proteome</keyword>
<dbReference type="InterPro" id="IPR056884">
    <property type="entry name" value="NPHP3-like_N"/>
</dbReference>
<name>A0A067TCF6_GALM3</name>
<organism evidence="3 4">
    <name type="scientific">Galerina marginata (strain CBS 339.88)</name>
    <dbReference type="NCBI Taxonomy" id="685588"/>
    <lineage>
        <taxon>Eukaryota</taxon>
        <taxon>Fungi</taxon>
        <taxon>Dikarya</taxon>
        <taxon>Basidiomycota</taxon>
        <taxon>Agaricomycotina</taxon>
        <taxon>Agaricomycetes</taxon>
        <taxon>Agaricomycetidae</taxon>
        <taxon>Agaricales</taxon>
        <taxon>Agaricineae</taxon>
        <taxon>Strophariaceae</taxon>
        <taxon>Galerina</taxon>
    </lineage>
</organism>
<reference evidence="4" key="1">
    <citation type="journal article" date="2014" name="Proc. Natl. Acad. Sci. U.S.A.">
        <title>Extensive sampling of basidiomycete genomes demonstrates inadequacy of the white-rot/brown-rot paradigm for wood decay fungi.</title>
        <authorList>
            <person name="Riley R."/>
            <person name="Salamov A.A."/>
            <person name="Brown D.W."/>
            <person name="Nagy L.G."/>
            <person name="Floudas D."/>
            <person name="Held B.W."/>
            <person name="Levasseur A."/>
            <person name="Lombard V."/>
            <person name="Morin E."/>
            <person name="Otillar R."/>
            <person name="Lindquist E.A."/>
            <person name="Sun H."/>
            <person name="LaButti K.M."/>
            <person name="Schmutz J."/>
            <person name="Jabbour D."/>
            <person name="Luo H."/>
            <person name="Baker S.E."/>
            <person name="Pisabarro A.G."/>
            <person name="Walton J.D."/>
            <person name="Blanchette R.A."/>
            <person name="Henrissat B."/>
            <person name="Martin F."/>
            <person name="Cullen D."/>
            <person name="Hibbett D.S."/>
            <person name="Grigoriev I.V."/>
        </authorList>
    </citation>
    <scope>NUCLEOTIDE SEQUENCE [LARGE SCALE GENOMIC DNA]</scope>
    <source>
        <strain evidence="4">CBS 339.88</strain>
    </source>
</reference>
<protein>
    <recommendedName>
        <fullName evidence="2">Nephrocystin 3-like N-terminal domain-containing protein</fullName>
    </recommendedName>
</protein>
<feature type="domain" description="Nephrocystin 3-like N-terminal" evidence="2">
    <location>
        <begin position="11"/>
        <end position="92"/>
    </location>
</feature>
<evidence type="ECO:0000313" key="3">
    <source>
        <dbReference type="EMBL" id="KDR76678.1"/>
    </source>
</evidence>
<feature type="non-terminal residue" evidence="3">
    <location>
        <position position="227"/>
    </location>
</feature>
<keyword evidence="1" id="KW-0677">Repeat</keyword>
<dbReference type="AlphaFoldDB" id="A0A067TCF6"/>
<dbReference type="STRING" id="685588.A0A067TCF6"/>
<evidence type="ECO:0000313" key="4">
    <source>
        <dbReference type="Proteomes" id="UP000027222"/>
    </source>
</evidence>
<dbReference type="Pfam" id="PF24883">
    <property type="entry name" value="NPHP3_N"/>
    <property type="match status" value="1"/>
</dbReference>
<accession>A0A067TCF6</accession>
<dbReference type="OrthoDB" id="5967843at2759"/>
<sequence length="227" mass="26028">QIRSTIEGVVENDPAIFQRSFRSQFNTLILEPLIELSKTRIFLRSRVPCLVIIDGLDECNNVNTQRHILDTISDALSRSQPCVPLMFMFCSRPERDITNAFATPAFEWFTSRIALGNTYRPEDDIRRYFDDSFSEIKETHLQKASIPLPWPADKDLAFLVKKSSGQFIYAATVIRYISSSRYKPTDSLEIILGLRPIRNDTPFAELDALYRDILSRVTDITATQSLL</sequence>
<dbReference type="HOGENOM" id="CLU_000288_6_7_1"/>